<dbReference type="InterPro" id="IPR012910">
    <property type="entry name" value="Plug_dom"/>
</dbReference>
<evidence type="ECO:0000256" key="15">
    <source>
        <dbReference type="RuleBase" id="RU003357"/>
    </source>
</evidence>
<dbReference type="InterPro" id="IPR037066">
    <property type="entry name" value="Plug_dom_sf"/>
</dbReference>
<evidence type="ECO:0000256" key="1">
    <source>
        <dbReference type="ARBA" id="ARBA00004571"/>
    </source>
</evidence>
<dbReference type="Pfam" id="PF00593">
    <property type="entry name" value="TonB_dep_Rec_b-barrel"/>
    <property type="match status" value="1"/>
</dbReference>
<evidence type="ECO:0000256" key="6">
    <source>
        <dbReference type="ARBA" id="ARBA00022692"/>
    </source>
</evidence>
<evidence type="ECO:0000256" key="2">
    <source>
        <dbReference type="ARBA" id="ARBA00009810"/>
    </source>
</evidence>
<dbReference type="Proteomes" id="UP000680038">
    <property type="component" value="Unassembled WGS sequence"/>
</dbReference>
<dbReference type="GO" id="GO:0009279">
    <property type="term" value="C:cell outer membrane"/>
    <property type="evidence" value="ECO:0007669"/>
    <property type="project" value="UniProtKB-SubCell"/>
</dbReference>
<evidence type="ECO:0000256" key="4">
    <source>
        <dbReference type="ARBA" id="ARBA00022452"/>
    </source>
</evidence>
<keyword evidence="3 14" id="KW-0813">Transport</keyword>
<evidence type="ECO:0000259" key="17">
    <source>
        <dbReference type="Pfam" id="PF07715"/>
    </source>
</evidence>
<dbReference type="InterPro" id="IPR010105">
    <property type="entry name" value="TonB_sidphr_rcpt"/>
</dbReference>
<dbReference type="Pfam" id="PF07715">
    <property type="entry name" value="Plug"/>
    <property type="match status" value="1"/>
</dbReference>
<feature type="domain" description="TonB-dependent receptor plug" evidence="17">
    <location>
        <begin position="160"/>
        <end position="251"/>
    </location>
</feature>
<keyword evidence="10 15" id="KW-0798">TonB box</keyword>
<evidence type="ECO:0000256" key="11">
    <source>
        <dbReference type="ARBA" id="ARBA00023136"/>
    </source>
</evidence>
<evidence type="ECO:0000256" key="7">
    <source>
        <dbReference type="ARBA" id="ARBA00022729"/>
    </source>
</evidence>
<keyword evidence="12" id="KW-0675">Receptor</keyword>
<evidence type="ECO:0008006" key="20">
    <source>
        <dbReference type="Google" id="ProtNLM"/>
    </source>
</evidence>
<dbReference type="AlphaFoldDB" id="A0A916NCP5"/>
<dbReference type="SUPFAM" id="SSF49464">
    <property type="entry name" value="Carboxypeptidase regulatory domain-like"/>
    <property type="match status" value="1"/>
</dbReference>
<keyword evidence="7" id="KW-0732">Signal</keyword>
<dbReference type="InterPro" id="IPR039426">
    <property type="entry name" value="TonB-dep_rcpt-like"/>
</dbReference>
<evidence type="ECO:0000256" key="3">
    <source>
        <dbReference type="ARBA" id="ARBA00022448"/>
    </source>
</evidence>
<organism evidence="18 19">
    <name type="scientific">Dyadobacter helix</name>
    <dbReference type="NCBI Taxonomy" id="2822344"/>
    <lineage>
        <taxon>Bacteria</taxon>
        <taxon>Pseudomonadati</taxon>
        <taxon>Bacteroidota</taxon>
        <taxon>Cytophagia</taxon>
        <taxon>Cytophagales</taxon>
        <taxon>Spirosomataceae</taxon>
        <taxon>Dyadobacter</taxon>
    </lineage>
</organism>
<dbReference type="InterPro" id="IPR036942">
    <property type="entry name" value="Beta-barrel_TonB_sf"/>
</dbReference>
<keyword evidence="6 14" id="KW-0812">Transmembrane</keyword>
<dbReference type="InterPro" id="IPR000531">
    <property type="entry name" value="Beta-barrel_TonB"/>
</dbReference>
<keyword evidence="4 14" id="KW-1134">Transmembrane beta strand</keyword>
<dbReference type="Gene3D" id="2.170.130.10">
    <property type="entry name" value="TonB-dependent receptor, plug domain"/>
    <property type="match status" value="1"/>
</dbReference>
<comment type="subcellular location">
    <subcellularLocation>
        <location evidence="1 14">Cell outer membrane</location>
        <topology evidence="1 14">Multi-pass membrane protein</topology>
    </subcellularLocation>
</comment>
<dbReference type="NCBIfam" id="TIGR01783">
    <property type="entry name" value="TonB-siderophor"/>
    <property type="match status" value="1"/>
</dbReference>
<evidence type="ECO:0000256" key="14">
    <source>
        <dbReference type="PROSITE-ProRule" id="PRU01360"/>
    </source>
</evidence>
<dbReference type="GO" id="GO:0015344">
    <property type="term" value="F:siderophore uptake transmembrane transporter activity"/>
    <property type="evidence" value="ECO:0007669"/>
    <property type="project" value="TreeGrafter"/>
</dbReference>
<comment type="similarity">
    <text evidence="2 14 15">Belongs to the TonB-dependent receptor family.</text>
</comment>
<sequence length="815" mass="90217">MTGIRAIPLLIKLRESIPVSYFLIYTKMKRLYFFTMIILAVLTGAYAQNGSIKGQILTSDGQPAEFVTVGVKELQIGTITDSKGNFRIKKLPFGNHTLYVQLVGYGAIEQAVEVKGETTVPAISLKENAQVLQEVLIKGNTNRFAQKESEHIARLPLKNIENPQVYNVVSKEIMQEQIVTDYKSAFKNIPGANSGIAHSSNGRYMNVTRGFNLGNAARNGIGTSSVAEIDPANLERIEAIKGPSGTLYGASLSTFGGLYNRVTKKPFETFKGNASFTTGSWDLNRFTADINTPLNEEKTVLFRLNTALHSEKSFQDAGFSKTYLVAPTVSIKVNDRLSVLFDVELYGRKGTNIYGNTIASTKVTASSMDQLKIGYKQSFTNNSIIASTRTQNIYSQVNYKMSSQWTSQTNFGTSLVEFEFPAMTLNTITDSTVTRNIWDQFTRQVATQIQQNFIGDFKIGRMRNRVVAGIDYSSVNFDFPNTRGAVYDTVNFIKPGKRYAAISINEIKNKVATVTTNSGSTGKYNYLGAYVSDVFNLTENLNVMLSLRLDRFDNKGSYSYTTNATTGIYKQTALSPKFGLVYQPVKEKVAVFANYMNGYQFVAPVNQPDGSVSNFKPQFANQLEGGVKLDVLENKISTTISYYDIKVINQVRTDMERAPVNGNRFSVQDGNQTSKGLDFELIANPINGLNVVAGYAYNVSKLVKANENVNGRRPTNSGAKNTANVWASYRVTSGSIKGFGLGAGVNHSGEQFVINNTTREFTVPAYTVLDATVFYDQPGYRLGIKLDNINNEMYWNTYLQPQTPRRVSASLTVKF</sequence>
<keyword evidence="5" id="KW-0410">Iron transport</keyword>
<dbReference type="GO" id="GO:0038023">
    <property type="term" value="F:signaling receptor activity"/>
    <property type="evidence" value="ECO:0007669"/>
    <property type="project" value="InterPro"/>
</dbReference>
<name>A0A916NCP5_9BACT</name>
<feature type="domain" description="TonB-dependent receptor-like beta-barrel" evidence="16">
    <location>
        <begin position="358"/>
        <end position="789"/>
    </location>
</feature>
<keyword evidence="13 14" id="KW-0998">Cell outer membrane</keyword>
<keyword evidence="19" id="KW-1185">Reference proteome</keyword>
<keyword evidence="11 14" id="KW-0472">Membrane</keyword>
<evidence type="ECO:0000256" key="12">
    <source>
        <dbReference type="ARBA" id="ARBA00023170"/>
    </source>
</evidence>
<evidence type="ECO:0000313" key="19">
    <source>
        <dbReference type="Proteomes" id="UP000680038"/>
    </source>
</evidence>
<keyword evidence="8" id="KW-0408">Iron</keyword>
<dbReference type="CDD" id="cd01347">
    <property type="entry name" value="ligand_gated_channel"/>
    <property type="match status" value="1"/>
</dbReference>
<dbReference type="Pfam" id="PF13715">
    <property type="entry name" value="CarbopepD_reg_2"/>
    <property type="match status" value="1"/>
</dbReference>
<keyword evidence="9" id="KW-0406">Ion transport</keyword>
<evidence type="ECO:0000256" key="9">
    <source>
        <dbReference type="ARBA" id="ARBA00023065"/>
    </source>
</evidence>
<proteinExistence type="inferred from homology"/>
<accession>A0A916NCP5</accession>
<evidence type="ECO:0000313" key="18">
    <source>
        <dbReference type="EMBL" id="CAG5003212.1"/>
    </source>
</evidence>
<dbReference type="PROSITE" id="PS52016">
    <property type="entry name" value="TONB_DEPENDENT_REC_3"/>
    <property type="match status" value="1"/>
</dbReference>
<protein>
    <recommendedName>
        <fullName evidence="20">Iron complex outermembrane receptor protein</fullName>
    </recommendedName>
</protein>
<evidence type="ECO:0000256" key="8">
    <source>
        <dbReference type="ARBA" id="ARBA00023004"/>
    </source>
</evidence>
<reference evidence="18" key="1">
    <citation type="submission" date="2021-04" db="EMBL/GenBank/DDBJ databases">
        <authorList>
            <person name="Rodrigo-Torres L."/>
            <person name="Arahal R. D."/>
            <person name="Lucena T."/>
        </authorList>
    </citation>
    <scope>NUCLEOTIDE SEQUENCE</scope>
    <source>
        <strain evidence="18">CECT 9275</strain>
    </source>
</reference>
<evidence type="ECO:0000256" key="10">
    <source>
        <dbReference type="ARBA" id="ARBA00023077"/>
    </source>
</evidence>
<dbReference type="Gene3D" id="2.60.40.1120">
    <property type="entry name" value="Carboxypeptidase-like, regulatory domain"/>
    <property type="match status" value="1"/>
</dbReference>
<dbReference type="PANTHER" id="PTHR32552:SF68">
    <property type="entry name" value="FERRICHROME OUTER MEMBRANE TRANSPORTER_PHAGE RECEPTOR"/>
    <property type="match status" value="1"/>
</dbReference>
<dbReference type="SUPFAM" id="SSF56935">
    <property type="entry name" value="Porins"/>
    <property type="match status" value="1"/>
</dbReference>
<dbReference type="PANTHER" id="PTHR32552">
    <property type="entry name" value="FERRICHROME IRON RECEPTOR-RELATED"/>
    <property type="match status" value="1"/>
</dbReference>
<gene>
    <name evidence="18" type="ORF">DYBT9275_03098</name>
</gene>
<dbReference type="EMBL" id="CAJRAF010000002">
    <property type="protein sequence ID" value="CAG5003212.1"/>
    <property type="molecule type" value="Genomic_DNA"/>
</dbReference>
<dbReference type="Gene3D" id="2.40.170.20">
    <property type="entry name" value="TonB-dependent receptor, beta-barrel domain"/>
    <property type="match status" value="1"/>
</dbReference>
<comment type="caution">
    <text evidence="18">The sequence shown here is derived from an EMBL/GenBank/DDBJ whole genome shotgun (WGS) entry which is preliminary data.</text>
</comment>
<evidence type="ECO:0000256" key="5">
    <source>
        <dbReference type="ARBA" id="ARBA00022496"/>
    </source>
</evidence>
<dbReference type="InterPro" id="IPR008969">
    <property type="entry name" value="CarboxyPept-like_regulatory"/>
</dbReference>
<evidence type="ECO:0000256" key="13">
    <source>
        <dbReference type="ARBA" id="ARBA00023237"/>
    </source>
</evidence>
<dbReference type="GO" id="GO:0015891">
    <property type="term" value="P:siderophore transport"/>
    <property type="evidence" value="ECO:0007669"/>
    <property type="project" value="InterPro"/>
</dbReference>
<evidence type="ECO:0000259" key="16">
    <source>
        <dbReference type="Pfam" id="PF00593"/>
    </source>
</evidence>